<proteinExistence type="predicted"/>
<sequence>MCDYLSVLSNSKWFIGQCEVVNKCVKRVKMTRFWKLVTTSGIVKEVHYTVDCYFSILKA</sequence>
<organism evidence="1 2">
    <name type="scientific">Gossypium arboreum</name>
    <name type="common">Tree cotton</name>
    <name type="synonym">Gossypium nanking</name>
    <dbReference type="NCBI Taxonomy" id="29729"/>
    <lineage>
        <taxon>Eukaryota</taxon>
        <taxon>Viridiplantae</taxon>
        <taxon>Streptophyta</taxon>
        <taxon>Embryophyta</taxon>
        <taxon>Tracheophyta</taxon>
        <taxon>Spermatophyta</taxon>
        <taxon>Magnoliopsida</taxon>
        <taxon>eudicotyledons</taxon>
        <taxon>Gunneridae</taxon>
        <taxon>Pentapetalae</taxon>
        <taxon>rosids</taxon>
        <taxon>malvids</taxon>
        <taxon>Malvales</taxon>
        <taxon>Malvaceae</taxon>
        <taxon>Malvoideae</taxon>
        <taxon>Gossypium</taxon>
    </lineage>
</organism>
<accession>A0A0B0PRF8</accession>
<dbReference type="EMBL" id="KN439547">
    <property type="protein sequence ID" value="KHG27019.1"/>
    <property type="molecule type" value="Genomic_DNA"/>
</dbReference>
<reference evidence="2" key="1">
    <citation type="submission" date="2014-09" db="EMBL/GenBank/DDBJ databases">
        <authorList>
            <person name="Mudge J."/>
            <person name="Ramaraj T."/>
            <person name="Lindquist I.E."/>
            <person name="Bharti A.K."/>
            <person name="Sundararajan A."/>
            <person name="Cameron C.T."/>
            <person name="Woodward J.E."/>
            <person name="May G.D."/>
            <person name="Brubaker C."/>
            <person name="Broadhvest J."/>
            <person name="Wilkins T.A."/>
        </authorList>
    </citation>
    <scope>NUCLEOTIDE SEQUENCE</scope>
    <source>
        <strain evidence="2">cv. AKA8401</strain>
    </source>
</reference>
<protein>
    <submittedName>
        <fullName evidence="1">Uncharacterized protein</fullName>
    </submittedName>
</protein>
<dbReference type="AlphaFoldDB" id="A0A0B0PRF8"/>
<gene>
    <name evidence="1" type="ORF">F383_33214</name>
</gene>
<dbReference type="Proteomes" id="UP000032142">
    <property type="component" value="Unassembled WGS sequence"/>
</dbReference>
<evidence type="ECO:0000313" key="1">
    <source>
        <dbReference type="EMBL" id="KHG27019.1"/>
    </source>
</evidence>
<evidence type="ECO:0000313" key="2">
    <source>
        <dbReference type="Proteomes" id="UP000032142"/>
    </source>
</evidence>
<name>A0A0B0PRF8_GOSAR</name>
<keyword evidence="2" id="KW-1185">Reference proteome</keyword>